<dbReference type="GO" id="GO:0004843">
    <property type="term" value="F:cysteine-type deubiquitinase activity"/>
    <property type="evidence" value="ECO:0007669"/>
    <property type="project" value="TreeGrafter"/>
</dbReference>
<feature type="domain" description="Death" evidence="2">
    <location>
        <begin position="514"/>
        <end position="582"/>
    </location>
</feature>
<dbReference type="Pfam" id="PF02338">
    <property type="entry name" value="OTU"/>
    <property type="match status" value="1"/>
</dbReference>
<dbReference type="CDD" id="cd22758">
    <property type="entry name" value="OTU_232R-like"/>
    <property type="match status" value="1"/>
</dbReference>
<reference evidence="4" key="2">
    <citation type="journal article" date="2023" name="Science">
        <title>Genomic signatures of disease resistance in endangered staghorn corals.</title>
        <authorList>
            <person name="Vollmer S.V."/>
            <person name="Selwyn J.D."/>
            <person name="Despard B.A."/>
            <person name="Roesel C.L."/>
        </authorList>
    </citation>
    <scope>NUCLEOTIDE SEQUENCE</scope>
    <source>
        <strain evidence="4">K2</strain>
    </source>
</reference>
<gene>
    <name evidence="4" type="ORF">P5673_025399</name>
</gene>
<feature type="compositionally biased region" description="Basic and acidic residues" evidence="1">
    <location>
        <begin position="49"/>
        <end position="70"/>
    </location>
</feature>
<dbReference type="SUPFAM" id="SSF54001">
    <property type="entry name" value="Cysteine proteinases"/>
    <property type="match status" value="1"/>
</dbReference>
<name>A0AAD9UX48_ACRCE</name>
<dbReference type="PANTHER" id="PTHR12419:SF11">
    <property type="entry name" value="OTU DOMAIN-CONTAINING PROTEIN DDB_G0284757"/>
    <property type="match status" value="1"/>
</dbReference>
<reference evidence="4" key="1">
    <citation type="journal article" date="2023" name="G3 (Bethesda)">
        <title>Whole genome assembly and annotation of the endangered Caribbean coral Acropora cervicornis.</title>
        <authorList>
            <person name="Selwyn J.D."/>
            <person name="Vollmer S.V."/>
        </authorList>
    </citation>
    <scope>NUCLEOTIDE SEQUENCE</scope>
    <source>
        <strain evidence="4">K2</strain>
    </source>
</reference>
<keyword evidence="5" id="KW-1185">Reference proteome</keyword>
<dbReference type="InterPro" id="IPR050704">
    <property type="entry name" value="Peptidase_C85-like"/>
</dbReference>
<feature type="compositionally biased region" description="Polar residues" evidence="1">
    <location>
        <begin position="762"/>
        <end position="771"/>
    </location>
</feature>
<dbReference type="GO" id="GO:0016579">
    <property type="term" value="P:protein deubiquitination"/>
    <property type="evidence" value="ECO:0007669"/>
    <property type="project" value="TreeGrafter"/>
</dbReference>
<feature type="domain" description="OTU" evidence="3">
    <location>
        <begin position="621"/>
        <end position="755"/>
    </location>
</feature>
<dbReference type="Proteomes" id="UP001249851">
    <property type="component" value="Unassembled WGS sequence"/>
</dbReference>
<evidence type="ECO:0000313" key="5">
    <source>
        <dbReference type="Proteomes" id="UP001249851"/>
    </source>
</evidence>
<feature type="domain" description="Death" evidence="2">
    <location>
        <begin position="411"/>
        <end position="478"/>
    </location>
</feature>
<feature type="region of interest" description="Disordered" evidence="1">
    <location>
        <begin position="244"/>
        <end position="263"/>
    </location>
</feature>
<comment type="caution">
    <text evidence="4">The sequence shown here is derived from an EMBL/GenBank/DDBJ whole genome shotgun (WGS) entry which is preliminary data.</text>
</comment>
<sequence>MSCLMGNKTGKGARSGQGGKEKHAVKGNKALDGDCSRSEGVHTGNADLVKSKEKEMSFSAGTEKKNDYKEVMTVVKAGGKSVRINGRSTPPKQTPLEGDQASCAEAEQKDNLGIGSSNGIKPGLTNQNDPVNGSSEDQSDSVDFPQKSEAFPSEDHTDSPHSSSSEVAMKSSTNSGHANDFVHSTNHEDGIADDQNEVSTSASLMGRVPTTGDVSNNLEERTSQKPIDKEQTYDSGALNQSILPSSQSKIESSTPTTTQFVQGRGGKVDLDKEVVKLDVGGHLVSKAVTENVLLLDKLSKYLDKESRVVKFWKHLAYVLEVPPEETQKFDIYTEHSPTEDLFNFLEGNHPDLYVWELKKKLQAVYRNDVVEDLQKAGFNDDLYVSDLVLENPKFISLLSSKLDMESRTIGNWKSLANQFGIKKQKSDQFGLHGSGPTEALFLHIRTDEKLRHLTMGQLLEHFREMERNDLVGVLKKFHFVENDSRLVRNEAVDGSEVLAGIGERLNKESRAVKNWRNLAYRLKIPHEVYGAFDTSKAKAKSSTKEMFKWLAQQRPKLTVDDLLAALKKVDRFDVVDLVREETNFAKKTLVNLQEMHRDADKHQKQGGLLPDLRMNASKEGLEVVDNDGKGNCMFHALCHQLKYKKHLEISHQDLRKELVNYLHKHSKMSDGTELAGFIDRFASWTEYLHEMAQDGKWGDHVILFAAANCYKCNIRVISSVPSHDYTVKPDPTISDAAELVLGHVVEVHYVSLKPSVSDRDGQLQQPPSNIPQLGIHGQHKPEINGKKNSDVDRKDFAVKDIPYGVYSKICTKLNIRRDFFDDFRMVAEKLGVNRDAIEFIGQGRNPTDKIFTSGDRRVTVRRLIAILHEIERSDVAEVLEEWVAKS</sequence>
<dbReference type="Gene3D" id="1.10.533.10">
    <property type="entry name" value="Death Domain, Fas"/>
    <property type="match status" value="4"/>
</dbReference>
<dbReference type="Gene3D" id="3.90.70.80">
    <property type="match status" value="1"/>
</dbReference>
<feature type="compositionally biased region" description="Basic and acidic residues" evidence="1">
    <location>
        <begin position="218"/>
        <end position="232"/>
    </location>
</feature>
<organism evidence="4 5">
    <name type="scientific">Acropora cervicornis</name>
    <name type="common">Staghorn coral</name>
    <dbReference type="NCBI Taxonomy" id="6130"/>
    <lineage>
        <taxon>Eukaryota</taxon>
        <taxon>Metazoa</taxon>
        <taxon>Cnidaria</taxon>
        <taxon>Anthozoa</taxon>
        <taxon>Hexacorallia</taxon>
        <taxon>Scleractinia</taxon>
        <taxon>Astrocoeniina</taxon>
        <taxon>Acroporidae</taxon>
        <taxon>Acropora</taxon>
    </lineage>
</organism>
<evidence type="ECO:0000259" key="2">
    <source>
        <dbReference type="PROSITE" id="PS50017"/>
    </source>
</evidence>
<feature type="compositionally biased region" description="Polar residues" evidence="1">
    <location>
        <begin position="114"/>
        <end position="136"/>
    </location>
</feature>
<dbReference type="EMBL" id="JARQWQ010000079">
    <property type="protein sequence ID" value="KAK2553203.1"/>
    <property type="molecule type" value="Genomic_DNA"/>
</dbReference>
<dbReference type="AlphaFoldDB" id="A0AAD9UX48"/>
<feature type="compositionally biased region" description="Polar residues" evidence="1">
    <location>
        <begin position="160"/>
        <end position="177"/>
    </location>
</feature>
<dbReference type="InterPro" id="IPR038765">
    <property type="entry name" value="Papain-like_cys_pep_sf"/>
</dbReference>
<evidence type="ECO:0000256" key="1">
    <source>
        <dbReference type="SAM" id="MobiDB-lite"/>
    </source>
</evidence>
<feature type="region of interest" description="Disordered" evidence="1">
    <location>
        <begin position="756"/>
        <end position="789"/>
    </location>
</feature>
<dbReference type="InterPro" id="IPR000488">
    <property type="entry name" value="Death_dom"/>
</dbReference>
<proteinExistence type="predicted"/>
<dbReference type="PROSITE" id="PS50017">
    <property type="entry name" value="DEATH_DOMAIN"/>
    <property type="match status" value="2"/>
</dbReference>
<feature type="compositionally biased region" description="Basic and acidic residues" evidence="1">
    <location>
        <begin position="779"/>
        <end position="789"/>
    </location>
</feature>
<evidence type="ECO:0000313" key="4">
    <source>
        <dbReference type="EMBL" id="KAK2553203.1"/>
    </source>
</evidence>
<dbReference type="SUPFAM" id="SSF47986">
    <property type="entry name" value="DEATH domain"/>
    <property type="match status" value="4"/>
</dbReference>
<dbReference type="CDD" id="cd01670">
    <property type="entry name" value="Death"/>
    <property type="match status" value="1"/>
</dbReference>
<dbReference type="InterPro" id="IPR003323">
    <property type="entry name" value="OTU_dom"/>
</dbReference>
<protein>
    <submittedName>
        <fullName evidence="4">OTU domain-containing protein</fullName>
    </submittedName>
</protein>
<dbReference type="PANTHER" id="PTHR12419">
    <property type="entry name" value="OTU DOMAIN CONTAINING PROTEIN"/>
    <property type="match status" value="1"/>
</dbReference>
<feature type="region of interest" description="Disordered" evidence="1">
    <location>
        <begin position="1"/>
        <end position="234"/>
    </location>
</feature>
<dbReference type="PROSITE" id="PS50802">
    <property type="entry name" value="OTU"/>
    <property type="match status" value="1"/>
</dbReference>
<dbReference type="InterPro" id="IPR011029">
    <property type="entry name" value="DEATH-like_dom_sf"/>
</dbReference>
<feature type="compositionally biased region" description="Polar residues" evidence="1">
    <location>
        <begin position="244"/>
        <end position="261"/>
    </location>
</feature>
<dbReference type="Pfam" id="PF00531">
    <property type="entry name" value="Death"/>
    <property type="match status" value="2"/>
</dbReference>
<evidence type="ECO:0000259" key="3">
    <source>
        <dbReference type="PROSITE" id="PS50802"/>
    </source>
</evidence>
<accession>A0AAD9UX48</accession>
<dbReference type="GO" id="GO:0007165">
    <property type="term" value="P:signal transduction"/>
    <property type="evidence" value="ECO:0007669"/>
    <property type="project" value="InterPro"/>
</dbReference>
<feature type="compositionally biased region" description="Basic and acidic residues" evidence="1">
    <location>
        <begin position="19"/>
        <end position="40"/>
    </location>
</feature>